<organism evidence="2">
    <name type="scientific">Thermomicrobium roseum</name>
    <dbReference type="NCBI Taxonomy" id="500"/>
    <lineage>
        <taxon>Bacteria</taxon>
        <taxon>Pseudomonadati</taxon>
        <taxon>Thermomicrobiota</taxon>
        <taxon>Thermomicrobia</taxon>
        <taxon>Thermomicrobiales</taxon>
        <taxon>Thermomicrobiaceae</taxon>
        <taxon>Thermomicrobium</taxon>
    </lineage>
</organism>
<sequence length="159" mass="16638">MPEHPLARRVYELFTRRGHTLATAESCTGGLIGHLVTSVPGSSEYYIGGIIAYSNAVKRDVLGVPEELLRAVGAVSPECAEAMARGVRALLKTDYAVATTGIAGPGGGTPTKPVGLVYIACAGPEGTVVEEHRFTGDRWENIAQAAEAALHLLLRVAGE</sequence>
<evidence type="ECO:0000313" key="2">
    <source>
        <dbReference type="EMBL" id="HEF65469.1"/>
    </source>
</evidence>
<dbReference type="EMBL" id="DSJL01000011">
    <property type="protein sequence ID" value="HEF65469.1"/>
    <property type="molecule type" value="Genomic_DNA"/>
</dbReference>
<dbReference type="InterPro" id="IPR008136">
    <property type="entry name" value="CinA_C"/>
</dbReference>
<reference evidence="2" key="1">
    <citation type="journal article" date="2020" name="mSystems">
        <title>Genome- and Community-Level Interaction Insights into Carbon Utilization and Element Cycling Functions of Hydrothermarchaeota in Hydrothermal Sediment.</title>
        <authorList>
            <person name="Zhou Z."/>
            <person name="Liu Y."/>
            <person name="Xu W."/>
            <person name="Pan J."/>
            <person name="Luo Z.H."/>
            <person name="Li M."/>
        </authorList>
    </citation>
    <scope>NUCLEOTIDE SEQUENCE [LARGE SCALE GENOMIC DNA]</scope>
    <source>
        <strain evidence="2">SpSt-222</strain>
    </source>
</reference>
<evidence type="ECO:0000259" key="1">
    <source>
        <dbReference type="Pfam" id="PF02464"/>
    </source>
</evidence>
<protein>
    <submittedName>
        <fullName evidence="2">CinA family protein</fullName>
    </submittedName>
</protein>
<name>A0A7C1XJ16_THERO</name>
<proteinExistence type="predicted"/>
<gene>
    <name evidence="2" type="ORF">ENP47_07715</name>
</gene>
<dbReference type="InterPro" id="IPR036653">
    <property type="entry name" value="CinA-like_C"/>
</dbReference>
<dbReference type="Pfam" id="PF02464">
    <property type="entry name" value="CinA"/>
    <property type="match status" value="1"/>
</dbReference>
<dbReference type="NCBIfam" id="TIGR00199">
    <property type="entry name" value="PncC_domain"/>
    <property type="match status" value="1"/>
</dbReference>
<dbReference type="Gene3D" id="3.90.950.20">
    <property type="entry name" value="CinA-like"/>
    <property type="match status" value="1"/>
</dbReference>
<dbReference type="AlphaFoldDB" id="A0A7C1XJ16"/>
<comment type="caution">
    <text evidence="2">The sequence shown here is derived from an EMBL/GenBank/DDBJ whole genome shotgun (WGS) entry which is preliminary data.</text>
</comment>
<dbReference type="SUPFAM" id="SSF142433">
    <property type="entry name" value="CinA-like"/>
    <property type="match status" value="1"/>
</dbReference>
<feature type="domain" description="CinA C-terminal" evidence="1">
    <location>
        <begin position="5"/>
        <end position="155"/>
    </location>
</feature>
<accession>A0A7C1XJ16</accession>